<name>A0A498KJB6_MALDO</name>
<dbReference type="PANTHER" id="PTHR31923:SF9">
    <property type="entry name" value="BSD DOMAIN-CONTAINING PROTEIN"/>
    <property type="match status" value="1"/>
</dbReference>
<dbReference type="Gene3D" id="1.10.3970.10">
    <property type="entry name" value="BSD domain"/>
    <property type="match status" value="1"/>
</dbReference>
<feature type="compositionally biased region" description="Acidic residues" evidence="1">
    <location>
        <begin position="429"/>
        <end position="443"/>
    </location>
</feature>
<dbReference type="PANTHER" id="PTHR31923">
    <property type="entry name" value="BSD DOMAIN-CONTAINING PROTEIN"/>
    <property type="match status" value="1"/>
</dbReference>
<dbReference type="Pfam" id="PF03909">
    <property type="entry name" value="BSD"/>
    <property type="match status" value="1"/>
</dbReference>
<dbReference type="AlphaFoldDB" id="A0A498KJB6"/>
<evidence type="ECO:0000256" key="1">
    <source>
        <dbReference type="SAM" id="MobiDB-lite"/>
    </source>
</evidence>
<gene>
    <name evidence="3" type="ORF">DVH24_017734</name>
</gene>
<feature type="compositionally biased region" description="Polar residues" evidence="1">
    <location>
        <begin position="398"/>
        <end position="410"/>
    </location>
</feature>
<proteinExistence type="predicted"/>
<accession>A0A498KJB6</accession>
<dbReference type="SUPFAM" id="SSF140383">
    <property type="entry name" value="BSD domain-like"/>
    <property type="match status" value="1"/>
</dbReference>
<sequence length="443" mass="49117">MSWLFSSPRQPEDDDDDQRDVEPKQPQNDLSFLSQTLGRQLRGVATFLAPPPSPPSNDALPSSNSQPQSQSQSQSPALLGIRNDLVEIGGSFKTGLSLLSTNSNKAVTEISKFASGLLQLQNEASEEGGADDDGDDGGGHVPGITDEVLGFVTDISVMPDCWTDFPMTLDHDFSMSDAQREHVSAVLQLVPGFADLRARLCNSMSEEQFWMIYFLLLLPRLNEHDFELLATPKARSLSFSSFVTLLIHIYMYNFLLRTLWNLTFIQNSAHIVEARDVLLHKLHNKRNTREDAPEKSILVSPKNHIQDGKTQGEGSSSQEKEASTEILNTTERLKTDDEEGTEQWSEGASISSGTFVDGQRKHEPEDDISFSDLEDEENDVSSRQSGLRQGPYARECSPNGSNDWVQLNRSSENEGGRQKAGRSKGKDSEGEDSSDWLAVDEYD</sequence>
<dbReference type="SMART" id="SM00751">
    <property type="entry name" value="BSD"/>
    <property type="match status" value="1"/>
</dbReference>
<dbReference type="InterPro" id="IPR005607">
    <property type="entry name" value="BSD_dom"/>
</dbReference>
<feature type="region of interest" description="Disordered" evidence="1">
    <location>
        <begin position="1"/>
        <end position="76"/>
    </location>
</feature>
<keyword evidence="4" id="KW-1185">Reference proteome</keyword>
<feature type="region of interest" description="Disordered" evidence="1">
    <location>
        <begin position="123"/>
        <end position="142"/>
    </location>
</feature>
<dbReference type="STRING" id="3750.A0A498KJB6"/>
<feature type="compositionally biased region" description="Low complexity" evidence="1">
    <location>
        <begin position="56"/>
        <end position="76"/>
    </location>
</feature>
<protein>
    <recommendedName>
        <fullName evidence="2">BSD domain-containing protein</fullName>
    </recommendedName>
</protein>
<dbReference type="Proteomes" id="UP000290289">
    <property type="component" value="Chromosome 2"/>
</dbReference>
<feature type="domain" description="BSD" evidence="2">
    <location>
        <begin position="177"/>
        <end position="221"/>
    </location>
</feature>
<feature type="compositionally biased region" description="Polar residues" evidence="1">
    <location>
        <begin position="25"/>
        <end position="38"/>
    </location>
</feature>
<dbReference type="EMBL" id="RDQH01000328">
    <property type="protein sequence ID" value="RXI05692.1"/>
    <property type="molecule type" value="Genomic_DNA"/>
</dbReference>
<evidence type="ECO:0000259" key="2">
    <source>
        <dbReference type="PROSITE" id="PS50858"/>
    </source>
</evidence>
<evidence type="ECO:0000313" key="3">
    <source>
        <dbReference type="EMBL" id="RXI05692.1"/>
    </source>
</evidence>
<feature type="compositionally biased region" description="Polar residues" evidence="1">
    <location>
        <begin position="308"/>
        <end position="317"/>
    </location>
</feature>
<reference evidence="3 4" key="1">
    <citation type="submission" date="2018-10" db="EMBL/GenBank/DDBJ databases">
        <title>A high-quality apple genome assembly.</title>
        <authorList>
            <person name="Hu J."/>
        </authorList>
    </citation>
    <scope>NUCLEOTIDE SEQUENCE [LARGE SCALE GENOMIC DNA]</scope>
    <source>
        <strain evidence="4">cv. HFTH1</strain>
        <tissue evidence="3">Young leaf</tissue>
    </source>
</reference>
<feature type="compositionally biased region" description="Polar residues" evidence="1">
    <location>
        <begin position="342"/>
        <end position="354"/>
    </location>
</feature>
<organism evidence="3 4">
    <name type="scientific">Malus domestica</name>
    <name type="common">Apple</name>
    <name type="synonym">Pyrus malus</name>
    <dbReference type="NCBI Taxonomy" id="3750"/>
    <lineage>
        <taxon>Eukaryota</taxon>
        <taxon>Viridiplantae</taxon>
        <taxon>Streptophyta</taxon>
        <taxon>Embryophyta</taxon>
        <taxon>Tracheophyta</taxon>
        <taxon>Spermatophyta</taxon>
        <taxon>Magnoliopsida</taxon>
        <taxon>eudicotyledons</taxon>
        <taxon>Gunneridae</taxon>
        <taxon>Pentapetalae</taxon>
        <taxon>rosids</taxon>
        <taxon>fabids</taxon>
        <taxon>Rosales</taxon>
        <taxon>Rosaceae</taxon>
        <taxon>Amygdaloideae</taxon>
        <taxon>Maleae</taxon>
        <taxon>Malus</taxon>
    </lineage>
</organism>
<dbReference type="PROSITE" id="PS50858">
    <property type="entry name" value="BSD"/>
    <property type="match status" value="1"/>
</dbReference>
<feature type="compositionally biased region" description="Acidic residues" evidence="1">
    <location>
        <begin position="365"/>
        <end position="379"/>
    </location>
</feature>
<feature type="compositionally biased region" description="Acidic residues" evidence="1">
    <location>
        <begin position="124"/>
        <end position="136"/>
    </location>
</feature>
<dbReference type="InterPro" id="IPR035925">
    <property type="entry name" value="BSD_dom_sf"/>
</dbReference>
<comment type="caution">
    <text evidence="3">The sequence shown here is derived from an EMBL/GenBank/DDBJ whole genome shotgun (WGS) entry which is preliminary data.</text>
</comment>
<feature type="region of interest" description="Disordered" evidence="1">
    <location>
        <begin position="289"/>
        <end position="443"/>
    </location>
</feature>
<evidence type="ECO:0000313" key="4">
    <source>
        <dbReference type="Proteomes" id="UP000290289"/>
    </source>
</evidence>